<reference evidence="3 4" key="1">
    <citation type="journal article" date="2019" name="Int. J. Syst. Evol. Microbiol.">
        <title>The Global Catalogue of Microorganisms (GCM) 10K type strain sequencing project: providing services to taxonomists for standard genome sequencing and annotation.</title>
        <authorList>
            <consortium name="The Broad Institute Genomics Platform"/>
            <consortium name="The Broad Institute Genome Sequencing Center for Infectious Disease"/>
            <person name="Wu L."/>
            <person name="Ma J."/>
        </authorList>
    </citation>
    <scope>NUCLEOTIDE SEQUENCE [LARGE SCALE GENOMIC DNA]</scope>
    <source>
        <strain evidence="3 4">XZYJT29</strain>
    </source>
</reference>
<evidence type="ECO:0000259" key="2">
    <source>
        <dbReference type="Pfam" id="PF00582"/>
    </source>
</evidence>
<feature type="domain" description="UspA" evidence="2">
    <location>
        <begin position="5"/>
        <end position="143"/>
    </location>
</feature>
<dbReference type="Pfam" id="PF00582">
    <property type="entry name" value="Usp"/>
    <property type="match status" value="1"/>
</dbReference>
<dbReference type="GeneID" id="78821272"/>
<name>A0ABD5Y5J0_9EURY</name>
<evidence type="ECO:0000313" key="4">
    <source>
        <dbReference type="Proteomes" id="UP001596432"/>
    </source>
</evidence>
<protein>
    <submittedName>
        <fullName evidence="3">Universal stress protein</fullName>
    </submittedName>
</protein>
<dbReference type="RefSeq" id="WP_274322060.1">
    <property type="nucleotide sequence ID" value="NZ_CP118158.1"/>
</dbReference>
<keyword evidence="4" id="KW-1185">Reference proteome</keyword>
<dbReference type="Gene3D" id="3.40.50.620">
    <property type="entry name" value="HUPs"/>
    <property type="match status" value="1"/>
</dbReference>
<comment type="similarity">
    <text evidence="1">Belongs to the universal stress protein A family.</text>
</comment>
<dbReference type="EMBL" id="JBHTAS010000001">
    <property type="protein sequence ID" value="MFC7140966.1"/>
    <property type="molecule type" value="Genomic_DNA"/>
</dbReference>
<proteinExistence type="inferred from homology"/>
<gene>
    <name evidence="3" type="ORF">ACFQMA_14165</name>
</gene>
<organism evidence="3 4">
    <name type="scientific">Halosimplex aquaticum</name>
    <dbReference type="NCBI Taxonomy" id="3026162"/>
    <lineage>
        <taxon>Archaea</taxon>
        <taxon>Methanobacteriati</taxon>
        <taxon>Methanobacteriota</taxon>
        <taxon>Stenosarchaea group</taxon>
        <taxon>Halobacteria</taxon>
        <taxon>Halobacteriales</taxon>
        <taxon>Haloarculaceae</taxon>
        <taxon>Halosimplex</taxon>
    </lineage>
</organism>
<comment type="caution">
    <text evidence="3">The sequence shown here is derived from an EMBL/GenBank/DDBJ whole genome shotgun (WGS) entry which is preliminary data.</text>
</comment>
<dbReference type="PRINTS" id="PR01438">
    <property type="entry name" value="UNVRSLSTRESS"/>
</dbReference>
<dbReference type="InterPro" id="IPR014729">
    <property type="entry name" value="Rossmann-like_a/b/a_fold"/>
</dbReference>
<dbReference type="CDD" id="cd00293">
    <property type="entry name" value="USP-like"/>
    <property type="match status" value="1"/>
</dbReference>
<dbReference type="SUPFAM" id="SSF52402">
    <property type="entry name" value="Adenine nucleotide alpha hydrolases-like"/>
    <property type="match status" value="1"/>
</dbReference>
<sequence>MPPSHVLVPLDGSPLADDALAHALETFDCGVTVLNVVTPIDASMSEGGVLEPGDERESEARERAERLVKQARDRTAEGDRRVEAVVETGDPAETILKAVGERGVDHVVMGGHGGDRSDLGRRLLGTVATTVVGEAPVTVTVVR</sequence>
<dbReference type="InterPro" id="IPR006015">
    <property type="entry name" value="Universal_stress_UspA"/>
</dbReference>
<dbReference type="PANTHER" id="PTHR46268">
    <property type="entry name" value="STRESS RESPONSE PROTEIN NHAX"/>
    <property type="match status" value="1"/>
</dbReference>
<accession>A0ABD5Y5J0</accession>
<dbReference type="PANTHER" id="PTHR46268:SF24">
    <property type="entry name" value="UNIVERSAL STRESS PROTEIN"/>
    <property type="match status" value="1"/>
</dbReference>
<evidence type="ECO:0000313" key="3">
    <source>
        <dbReference type="EMBL" id="MFC7140966.1"/>
    </source>
</evidence>
<dbReference type="AlphaFoldDB" id="A0ABD5Y5J0"/>
<dbReference type="Proteomes" id="UP001596432">
    <property type="component" value="Unassembled WGS sequence"/>
</dbReference>
<evidence type="ECO:0000256" key="1">
    <source>
        <dbReference type="ARBA" id="ARBA00008791"/>
    </source>
</evidence>
<dbReference type="InterPro" id="IPR006016">
    <property type="entry name" value="UspA"/>
</dbReference>